<evidence type="ECO:0000256" key="13">
    <source>
        <dbReference type="PIRSR" id="PIRSR601508-2"/>
    </source>
</evidence>
<evidence type="ECO:0000256" key="2">
    <source>
        <dbReference type="ARBA" id="ARBA00022448"/>
    </source>
</evidence>
<keyword evidence="6" id="KW-0406">Ion transport</keyword>
<evidence type="ECO:0000256" key="7">
    <source>
        <dbReference type="ARBA" id="ARBA00023136"/>
    </source>
</evidence>
<keyword evidence="10" id="KW-1071">Ligand-gated ion channel</keyword>
<evidence type="ECO:0000256" key="8">
    <source>
        <dbReference type="ARBA" id="ARBA00023170"/>
    </source>
</evidence>
<evidence type="ECO:0000256" key="5">
    <source>
        <dbReference type="ARBA" id="ARBA00022989"/>
    </source>
</evidence>
<keyword evidence="3" id="KW-1003">Cell membrane</keyword>
<dbReference type="Pfam" id="PF00060">
    <property type="entry name" value="Lig_chan"/>
    <property type="match status" value="1"/>
</dbReference>
<dbReference type="PANTHER" id="PTHR18966">
    <property type="entry name" value="IONOTROPIC GLUTAMATE RECEPTOR"/>
    <property type="match status" value="1"/>
</dbReference>
<evidence type="ECO:0000256" key="1">
    <source>
        <dbReference type="ARBA" id="ARBA00004651"/>
    </source>
</evidence>
<keyword evidence="8" id="KW-0675">Receptor</keyword>
<reference evidence="18 19" key="1">
    <citation type="submission" date="2019-01" db="EMBL/GenBank/DDBJ databases">
        <title>A draft genome assembly of the solar-powered sea slug Elysia chlorotica.</title>
        <authorList>
            <person name="Cai H."/>
            <person name="Li Q."/>
            <person name="Fang X."/>
            <person name="Li J."/>
            <person name="Curtis N.E."/>
            <person name="Altenburger A."/>
            <person name="Shibata T."/>
            <person name="Feng M."/>
            <person name="Maeda T."/>
            <person name="Schwartz J.A."/>
            <person name="Shigenobu S."/>
            <person name="Lundholm N."/>
            <person name="Nishiyama T."/>
            <person name="Yang H."/>
            <person name="Hasebe M."/>
            <person name="Li S."/>
            <person name="Pierce S.K."/>
            <person name="Wang J."/>
        </authorList>
    </citation>
    <scope>NUCLEOTIDE SEQUENCE [LARGE SCALE GENOMIC DNA]</scope>
    <source>
        <strain evidence="18">EC2010</strain>
        <tissue evidence="18">Whole organism of an adult</tissue>
    </source>
</reference>
<evidence type="ECO:0000256" key="4">
    <source>
        <dbReference type="ARBA" id="ARBA00022692"/>
    </source>
</evidence>
<dbReference type="InterPro" id="IPR001320">
    <property type="entry name" value="Iontro_rcpt_C"/>
</dbReference>
<dbReference type="Gene3D" id="3.40.190.10">
    <property type="entry name" value="Periplasmic binding protein-like II"/>
    <property type="match status" value="2"/>
</dbReference>
<name>A0A3S0ZV71_ELYCH</name>
<evidence type="ECO:0000313" key="18">
    <source>
        <dbReference type="EMBL" id="RUS76047.1"/>
    </source>
</evidence>
<gene>
    <name evidence="18" type="ORF">EGW08_016177</name>
</gene>
<dbReference type="SMART" id="SM00918">
    <property type="entry name" value="Lig_chan-Glu_bd"/>
    <property type="match status" value="1"/>
</dbReference>
<keyword evidence="5 15" id="KW-1133">Transmembrane helix</keyword>
<dbReference type="InterPro" id="IPR015683">
    <property type="entry name" value="Ionotropic_Glu_rcpt"/>
</dbReference>
<feature type="domain" description="Ionotropic glutamate receptor L-glutamate and glycine-binding" evidence="17">
    <location>
        <begin position="342"/>
        <end position="403"/>
    </location>
</feature>
<evidence type="ECO:0000259" key="16">
    <source>
        <dbReference type="SMART" id="SM00079"/>
    </source>
</evidence>
<dbReference type="Gene3D" id="1.10.287.70">
    <property type="match status" value="1"/>
</dbReference>
<feature type="transmembrane region" description="Helical" evidence="15">
    <location>
        <begin position="528"/>
        <end position="554"/>
    </location>
</feature>
<sequence>MASEMKLLHLLFSPGILPCHIHSRFLVNLASSEETFIQHIQNIVRFGLRWRQVLLIHDDLLLNLLYFALFIISKQTRLESEEYVQDSSVKSIGKVQGVATGKHLHGGRTGASNPNDGESAWDTTILASADFKFLHGGSQSPQAANSSLLDPRHRWFLLSDSTCQSILARPTLRHSNTILMKPTNFAQSAAYSKCPRYRLDKDKSFIASRAHLLSVGVQILLKGSLTHMPWSCVDQSPLLKDYPGQFLDYITLANRDPDKTRKHDFLTLTTNEGEVTVDLATRLVSSMVFEFCSTDSQAESGYTFRGDWEMWNHLHPTSSMFANVFTDFANATLVIATNPAPPFVIKTMKEGEAPSYTGFCIDLLDEFAKRLKFRYQIVESHDGQFGSMNEDSTWSGVIGMVIQKKAALGIGPFSITSTRKNVVDFTTAFAEDGTGILTRRPGYGSSKMFQLFKPFEPLVWGCLVCSVIVSSMALYLVNRTSPFAGRGFSNSVPHKLTMFYCFWAILASSVSQGTNLHPMSTSARLVLGFWWVFIILVVSTYTASLAAVLTVNIYEKSIRSLSELAAQTEITPLIKRGTNLQTLFQTATDDVYRSVASRLVIFPDGDSNEKAVAWVRDRNMAFMTDRSQLEYLMQAECEAYALVPEVFNSGGLGFVTPKDAPFLDAFNLIIVKLRQSGIIERWRSRWWAADGTRCMTGTRVGEGQQLGLVYLAGPFFVFLGAILLSVLVALADWAWRAGKLRLRRWAVTSG</sequence>
<feature type="binding site" evidence="12">
    <location>
        <position position="414"/>
    </location>
    <ligand>
        <name>L-glutamate</name>
        <dbReference type="ChEBI" id="CHEBI:29985"/>
    </ligand>
</feature>
<evidence type="ECO:0008006" key="20">
    <source>
        <dbReference type="Google" id="ProtNLM"/>
    </source>
</evidence>
<keyword evidence="19" id="KW-1185">Reference proteome</keyword>
<dbReference type="FunFam" id="1.10.287.70:FF:000143">
    <property type="entry name" value="Probable glutamate receptor"/>
    <property type="match status" value="1"/>
</dbReference>
<proteinExistence type="predicted"/>
<protein>
    <recommendedName>
        <fullName evidence="20">Glutamate receptor</fullName>
    </recommendedName>
</protein>
<keyword evidence="14" id="KW-1015">Disulfide bond</keyword>
<dbReference type="GO" id="GO:0015276">
    <property type="term" value="F:ligand-gated monoatomic ion channel activity"/>
    <property type="evidence" value="ECO:0007669"/>
    <property type="project" value="InterPro"/>
</dbReference>
<comment type="caution">
    <text evidence="18">The sequence shown here is derived from an EMBL/GenBank/DDBJ whole genome shotgun (WGS) entry which is preliminary data.</text>
</comment>
<dbReference type="AlphaFoldDB" id="A0A3S0ZV71"/>
<feature type="transmembrane region" description="Helical" evidence="15">
    <location>
        <begin position="497"/>
        <end position="516"/>
    </location>
</feature>
<evidence type="ECO:0000256" key="14">
    <source>
        <dbReference type="PIRSR" id="PIRSR601508-3"/>
    </source>
</evidence>
<feature type="transmembrane region" description="Helical" evidence="15">
    <location>
        <begin position="715"/>
        <end position="735"/>
    </location>
</feature>
<evidence type="ECO:0000256" key="6">
    <source>
        <dbReference type="ARBA" id="ARBA00023065"/>
    </source>
</evidence>
<dbReference type="FunFam" id="3.40.190.10:FF:000024">
    <property type="entry name" value="Glutamate receptor, ionotropic, delta 1"/>
    <property type="match status" value="1"/>
</dbReference>
<feature type="transmembrane region" description="Helical" evidence="15">
    <location>
        <begin position="457"/>
        <end position="477"/>
    </location>
</feature>
<keyword evidence="9" id="KW-0325">Glycoprotein</keyword>
<evidence type="ECO:0000256" key="3">
    <source>
        <dbReference type="ARBA" id="ARBA00022475"/>
    </source>
</evidence>
<dbReference type="SUPFAM" id="SSF53850">
    <property type="entry name" value="Periplasmic binding protein-like II"/>
    <property type="match status" value="1"/>
</dbReference>
<dbReference type="GO" id="GO:0005886">
    <property type="term" value="C:plasma membrane"/>
    <property type="evidence" value="ECO:0007669"/>
    <property type="project" value="UniProtKB-SubCell"/>
</dbReference>
<dbReference type="EMBL" id="RQTK01000690">
    <property type="protein sequence ID" value="RUS76047.1"/>
    <property type="molecule type" value="Genomic_DNA"/>
</dbReference>
<dbReference type="PRINTS" id="PR00177">
    <property type="entry name" value="NMDARECEPTOR"/>
</dbReference>
<dbReference type="Proteomes" id="UP000271974">
    <property type="component" value="Unassembled WGS sequence"/>
</dbReference>
<evidence type="ECO:0000313" key="19">
    <source>
        <dbReference type="Proteomes" id="UP000271974"/>
    </source>
</evidence>
<evidence type="ECO:0000256" key="10">
    <source>
        <dbReference type="ARBA" id="ARBA00023286"/>
    </source>
</evidence>
<feature type="binding site" evidence="12">
    <location>
        <position position="625"/>
    </location>
    <ligand>
        <name>L-glutamate</name>
        <dbReference type="ChEBI" id="CHEBI:29985"/>
    </ligand>
</feature>
<dbReference type="Pfam" id="PF10613">
    <property type="entry name" value="Lig_chan-Glu_bd"/>
    <property type="match status" value="1"/>
</dbReference>
<keyword evidence="11" id="KW-0407">Ion channel</keyword>
<feature type="disulfide bond" evidence="14">
    <location>
        <begin position="637"/>
        <end position="694"/>
    </location>
</feature>
<dbReference type="SMART" id="SM00079">
    <property type="entry name" value="PBPe"/>
    <property type="match status" value="1"/>
</dbReference>
<dbReference type="GO" id="GO:0038023">
    <property type="term" value="F:signaling receptor activity"/>
    <property type="evidence" value="ECO:0007669"/>
    <property type="project" value="InterPro"/>
</dbReference>
<comment type="subcellular location">
    <subcellularLocation>
        <location evidence="1">Cell membrane</location>
        <topology evidence="1">Multi-pass membrane protein</topology>
    </subcellularLocation>
</comment>
<keyword evidence="4 15" id="KW-0812">Transmembrane</keyword>
<evidence type="ECO:0000256" key="9">
    <source>
        <dbReference type="ARBA" id="ARBA00023180"/>
    </source>
</evidence>
<evidence type="ECO:0000259" key="17">
    <source>
        <dbReference type="SMART" id="SM00918"/>
    </source>
</evidence>
<evidence type="ECO:0000256" key="12">
    <source>
        <dbReference type="PIRSR" id="PIRSR601508-1"/>
    </source>
</evidence>
<evidence type="ECO:0000256" key="11">
    <source>
        <dbReference type="ARBA" id="ARBA00023303"/>
    </source>
</evidence>
<dbReference type="InterPro" id="IPR001508">
    <property type="entry name" value="Iono_Glu_rcpt_met"/>
</dbReference>
<accession>A0A3S0ZV71</accession>
<feature type="binding site" evidence="12">
    <location>
        <position position="412"/>
    </location>
    <ligand>
        <name>L-glutamate</name>
        <dbReference type="ChEBI" id="CHEBI:29985"/>
    </ligand>
</feature>
<feature type="site" description="Crucial to convey clamshell closure to channel opening" evidence="13">
    <location>
        <position position="558"/>
    </location>
</feature>
<dbReference type="InterPro" id="IPR019594">
    <property type="entry name" value="Glu/Gly-bd"/>
</dbReference>
<feature type="binding site" evidence="12">
    <location>
        <position position="419"/>
    </location>
    <ligand>
        <name>L-glutamate</name>
        <dbReference type="ChEBI" id="CHEBI:29985"/>
    </ligand>
</feature>
<keyword evidence="2" id="KW-0813">Transport</keyword>
<keyword evidence="7 15" id="KW-0472">Membrane</keyword>
<organism evidence="18 19">
    <name type="scientific">Elysia chlorotica</name>
    <name type="common">Eastern emerald elysia</name>
    <name type="synonym">Sea slug</name>
    <dbReference type="NCBI Taxonomy" id="188477"/>
    <lineage>
        <taxon>Eukaryota</taxon>
        <taxon>Metazoa</taxon>
        <taxon>Spiralia</taxon>
        <taxon>Lophotrochozoa</taxon>
        <taxon>Mollusca</taxon>
        <taxon>Gastropoda</taxon>
        <taxon>Heterobranchia</taxon>
        <taxon>Euthyneura</taxon>
        <taxon>Panpulmonata</taxon>
        <taxon>Sacoglossa</taxon>
        <taxon>Placobranchoidea</taxon>
        <taxon>Plakobranchidae</taxon>
        <taxon>Elysia</taxon>
    </lineage>
</organism>
<evidence type="ECO:0000256" key="15">
    <source>
        <dbReference type="SAM" id="Phobius"/>
    </source>
</evidence>
<feature type="site" description="Interaction with the cone snail toxin Con-ikot-ikot" evidence="13">
    <location>
        <position position="672"/>
    </location>
</feature>
<dbReference type="OrthoDB" id="5984008at2759"/>
<feature type="domain" description="Ionotropic glutamate receptor C-terminal" evidence="16">
    <location>
        <begin position="332"/>
        <end position="689"/>
    </location>
</feature>